<feature type="domain" description="R13L1/DRL21-like LRR repeat region" evidence="12">
    <location>
        <begin position="950"/>
        <end position="1082"/>
    </location>
</feature>
<dbReference type="InterPro" id="IPR036388">
    <property type="entry name" value="WH-like_DNA-bd_sf"/>
</dbReference>
<keyword evidence="6" id="KW-0067">ATP-binding</keyword>
<evidence type="ECO:0008006" key="15">
    <source>
        <dbReference type="Google" id="ProtNLM"/>
    </source>
</evidence>
<feature type="domain" description="R13L1/DRL21-like LRR repeat region" evidence="12">
    <location>
        <begin position="736"/>
        <end position="881"/>
    </location>
</feature>
<dbReference type="Pfam" id="PF00931">
    <property type="entry name" value="NB-ARC"/>
    <property type="match status" value="1"/>
</dbReference>
<dbReference type="PANTHER" id="PTHR36766:SF45">
    <property type="entry name" value="NB-ARC DOMAIN-CONTAINING PROTEIN"/>
    <property type="match status" value="1"/>
</dbReference>
<keyword evidence="14" id="KW-1185">Reference proteome</keyword>
<dbReference type="EMBL" id="NMUH01002359">
    <property type="protein sequence ID" value="MQL99504.1"/>
    <property type="molecule type" value="Genomic_DNA"/>
</dbReference>
<dbReference type="PANTHER" id="PTHR36766">
    <property type="entry name" value="PLANT BROAD-SPECTRUM MILDEW RESISTANCE PROTEIN RPW8"/>
    <property type="match status" value="1"/>
</dbReference>
<evidence type="ECO:0000259" key="11">
    <source>
        <dbReference type="Pfam" id="PF23598"/>
    </source>
</evidence>
<feature type="domain" description="Disease resistance protein winged helix" evidence="10">
    <location>
        <begin position="488"/>
        <end position="558"/>
    </location>
</feature>
<organism evidence="13 14">
    <name type="scientific">Colocasia esculenta</name>
    <name type="common">Wild taro</name>
    <name type="synonym">Arum esculentum</name>
    <dbReference type="NCBI Taxonomy" id="4460"/>
    <lineage>
        <taxon>Eukaryota</taxon>
        <taxon>Viridiplantae</taxon>
        <taxon>Streptophyta</taxon>
        <taxon>Embryophyta</taxon>
        <taxon>Tracheophyta</taxon>
        <taxon>Spermatophyta</taxon>
        <taxon>Magnoliopsida</taxon>
        <taxon>Liliopsida</taxon>
        <taxon>Araceae</taxon>
        <taxon>Aroideae</taxon>
        <taxon>Colocasieae</taxon>
        <taxon>Colocasia</taxon>
    </lineage>
</organism>
<comment type="caution">
    <text evidence="13">The sequence shown here is derived from an EMBL/GenBank/DDBJ whole genome shotgun (WGS) entry which is preliminary data.</text>
</comment>
<dbReference type="PRINTS" id="PR00364">
    <property type="entry name" value="DISEASERSIST"/>
</dbReference>
<dbReference type="GO" id="GO:0002758">
    <property type="term" value="P:innate immune response-activating signaling pathway"/>
    <property type="evidence" value="ECO:0007669"/>
    <property type="project" value="UniProtKB-ARBA"/>
</dbReference>
<dbReference type="FunFam" id="1.10.10.10:FF:000322">
    <property type="entry name" value="Probable disease resistance protein At1g63360"/>
    <property type="match status" value="1"/>
</dbReference>
<dbReference type="Proteomes" id="UP000652761">
    <property type="component" value="Unassembled WGS sequence"/>
</dbReference>
<dbReference type="InterPro" id="IPR055414">
    <property type="entry name" value="LRR_R13L4/SHOC2-like"/>
</dbReference>
<evidence type="ECO:0000313" key="13">
    <source>
        <dbReference type="EMBL" id="MQL99504.1"/>
    </source>
</evidence>
<comment type="similarity">
    <text evidence="1">Belongs to the disease resistance NB-LRR family.</text>
</comment>
<feature type="region of interest" description="Disordered" evidence="7">
    <location>
        <begin position="1422"/>
        <end position="1444"/>
    </location>
</feature>
<dbReference type="OrthoDB" id="777601at2759"/>
<dbReference type="InterPro" id="IPR056789">
    <property type="entry name" value="LRR_R13L1-DRL21"/>
</dbReference>
<evidence type="ECO:0000256" key="5">
    <source>
        <dbReference type="ARBA" id="ARBA00022821"/>
    </source>
</evidence>
<evidence type="ECO:0000259" key="12">
    <source>
        <dbReference type="Pfam" id="PF25019"/>
    </source>
</evidence>
<keyword evidence="2" id="KW-0433">Leucine-rich repeat</keyword>
<feature type="domain" description="Disease resistance R13L4/SHOC-2-like LRR" evidence="11">
    <location>
        <begin position="586"/>
        <end position="703"/>
    </location>
</feature>
<sequence length="1444" mass="161820">MIEGVHIPVGLPPAMAGALFRSVLAFFSSTHIRLFSMDFAASAAIAAGTVIISDSGVVDVMKDYIFSIAKEQFKSVWYLKDEINGISHLVETIKRVEEDAEKKQLQNKEVRKWVRDRKNAGYDMEDVLDDYRVMVSTELGQGVVTRWMGLAKDGLYLVCGIPLSCCPDIIPAPITPRTEIAHRVRSIRKNLDGINQRKVNLSVVQHSGGGSNESERETSSLEDKEWPMIGRNELKTEIKATLLNSSTASTSKLSIVCIVGVGGMGKTTLAQNIYNDEDVKAAFSFMKWLYVGDKFDCQGLLNKVIGNSGQHNVLDDLHSNVAKKIGKESFLIVLDDAWLTNGEEWGRFLRPLSQGDKGGAIIVTSRNSAVANAIPHRQKKLYELEKMSDAECMAIFERCAFMGQEAETYPHLKRLSEQVVRKLKGVPLAASIVGGFLHKHLDDEHKWRSIADDRWLHADEENVVDRVVGLSYLHLPSHLRPCFAHCAMFPKGFDFHKETTVRRWIAEGYVERPRGDMLMEHVGGGYFNELCQRCFLQLGPRKYYGDSYIMHDLIHDFALKVFTEGLHVGASDAEDGASPEEIRHLSVSCNGTEPQELKILDNFKKLRTLILSSYVTIAPPMDVLAKFRYLRLLILNVYALSEFPDSIRHLQFLRYLYIWFTGIRELPELVCDDLVKLQFLYLPYGCALPEGMNKLVYLRFIKVRVAGVPQFKGIGQLTSLQQLDTFKVKNASGWKISELGGLNYLHGELVVCGLRNVTCKEEAEQACLKRKVHLENLVLDWKVEEEEAELSSVQQEHVVEGKVLEGLFPPPHLKVLRIKENRGARFPSWMEEHRRRFTSLKELRIRGASSVKKIGPEFYGGTGESGGGYFPRLEILKLKEMSAWEEWEMPTGEIINSGGGGRHVFPSLKELCIEECPKLLTLSPVLRQLPNLKELTVYKCTKLASFSAMLRHLNALEDLAIGGCDQLVLDGGVAEDDAEEETISSVQLVVVDSQVDQEENVINDVVEIREVIVEGQSPSPYLNKSLTLKSKRGAQLPRWTKNKHHRLLPSGLVRLLLCGCCNSWECLPTLGHLPSLEELAIAEADHVKKIGPEFYGETDAGWEMPAGEMEGGGGRRLLFPSLKELWIEECPKLPSLSPVLRHLTSLETIRIIRCAELASSDGCGWMLPSLKRLSIEECPKLAPLSPILRHSSNLECIKIKKYAELASSEEEGDDGCGWMLPSLKRLSIEECPKLAFLSPILRHLSNLERIKIKKCDELASLEEEGDDGCRWMLPSLDELSIKECPKLASLSPILRHSSNLKSIEIKKCDELAFSSEDGDDGCGWAFSGCLEDLIIKDCSEKLLLNLSQMLPHLTALDYLHIGGCRNLQVLPPSIHNLRSLVRLEIEDCPAIECLPDGGLPPSLELLWISGCPLLEGRCREGGPDRPKISTTTRVHLRPHPPQRY</sequence>
<dbReference type="GO" id="GO:0009626">
    <property type="term" value="P:plant-type hypersensitive response"/>
    <property type="evidence" value="ECO:0007669"/>
    <property type="project" value="UniProtKB-ARBA"/>
</dbReference>
<evidence type="ECO:0000256" key="7">
    <source>
        <dbReference type="SAM" id="MobiDB-lite"/>
    </source>
</evidence>
<reference evidence="13" key="1">
    <citation type="submission" date="2017-07" db="EMBL/GenBank/DDBJ databases">
        <title>Taro Niue Genome Assembly and Annotation.</title>
        <authorList>
            <person name="Atibalentja N."/>
            <person name="Keating K."/>
            <person name="Fields C.J."/>
        </authorList>
    </citation>
    <scope>NUCLEOTIDE SEQUENCE</scope>
    <source>
        <strain evidence="13">Niue_2</strain>
        <tissue evidence="13">Leaf</tissue>
    </source>
</reference>
<dbReference type="InterPro" id="IPR041118">
    <property type="entry name" value="Rx_N"/>
</dbReference>
<dbReference type="SUPFAM" id="SSF52058">
    <property type="entry name" value="L domain-like"/>
    <property type="match status" value="2"/>
</dbReference>
<keyword evidence="3" id="KW-0677">Repeat</keyword>
<name>A0A843W3A5_COLES</name>
<evidence type="ECO:0000256" key="3">
    <source>
        <dbReference type="ARBA" id="ARBA00022737"/>
    </source>
</evidence>
<dbReference type="Pfam" id="PF25019">
    <property type="entry name" value="LRR_R13L1-DRL21"/>
    <property type="match status" value="2"/>
</dbReference>
<dbReference type="SUPFAM" id="SSF52540">
    <property type="entry name" value="P-loop containing nucleoside triphosphate hydrolases"/>
    <property type="match status" value="1"/>
</dbReference>
<evidence type="ECO:0000256" key="2">
    <source>
        <dbReference type="ARBA" id="ARBA00022614"/>
    </source>
</evidence>
<feature type="domain" description="NB-ARC" evidence="8">
    <location>
        <begin position="237"/>
        <end position="404"/>
    </location>
</feature>
<evidence type="ECO:0000259" key="8">
    <source>
        <dbReference type="Pfam" id="PF00931"/>
    </source>
</evidence>
<dbReference type="InterPro" id="IPR002182">
    <property type="entry name" value="NB-ARC"/>
</dbReference>
<dbReference type="Gene3D" id="3.40.50.300">
    <property type="entry name" value="P-loop containing nucleotide triphosphate hydrolases"/>
    <property type="match status" value="1"/>
</dbReference>
<dbReference type="Gene3D" id="1.10.8.430">
    <property type="entry name" value="Helical domain of apoptotic protease-activating factors"/>
    <property type="match status" value="1"/>
</dbReference>
<dbReference type="GO" id="GO:0043531">
    <property type="term" value="F:ADP binding"/>
    <property type="evidence" value="ECO:0007669"/>
    <property type="project" value="InterPro"/>
</dbReference>
<dbReference type="InterPro" id="IPR042197">
    <property type="entry name" value="Apaf_helical"/>
</dbReference>
<dbReference type="InterPro" id="IPR027417">
    <property type="entry name" value="P-loop_NTPase"/>
</dbReference>
<dbReference type="GO" id="GO:0005524">
    <property type="term" value="F:ATP binding"/>
    <property type="evidence" value="ECO:0007669"/>
    <property type="project" value="UniProtKB-KW"/>
</dbReference>
<evidence type="ECO:0000256" key="1">
    <source>
        <dbReference type="ARBA" id="ARBA00008894"/>
    </source>
</evidence>
<dbReference type="InterPro" id="IPR058922">
    <property type="entry name" value="WHD_DRP"/>
</dbReference>
<gene>
    <name evidence="13" type="ORF">Taro_032217</name>
</gene>
<evidence type="ECO:0000256" key="6">
    <source>
        <dbReference type="ARBA" id="ARBA00022840"/>
    </source>
</evidence>
<proteinExistence type="inferred from homology"/>
<feature type="compositionally biased region" description="Basic residues" evidence="7">
    <location>
        <begin position="1434"/>
        <end position="1444"/>
    </location>
</feature>
<dbReference type="Pfam" id="PF18052">
    <property type="entry name" value="Rx_N"/>
    <property type="match status" value="1"/>
</dbReference>
<keyword evidence="4" id="KW-0547">Nucleotide-binding</keyword>
<evidence type="ECO:0000256" key="4">
    <source>
        <dbReference type="ARBA" id="ARBA00022741"/>
    </source>
</evidence>
<dbReference type="Gene3D" id="1.20.5.4130">
    <property type="match status" value="1"/>
</dbReference>
<dbReference type="Pfam" id="PF23598">
    <property type="entry name" value="LRR_14"/>
    <property type="match status" value="1"/>
</dbReference>
<accession>A0A843W3A5</accession>
<dbReference type="Gene3D" id="1.10.10.10">
    <property type="entry name" value="Winged helix-like DNA-binding domain superfamily/Winged helix DNA-binding domain"/>
    <property type="match status" value="1"/>
</dbReference>
<dbReference type="GO" id="GO:0042742">
    <property type="term" value="P:defense response to bacterium"/>
    <property type="evidence" value="ECO:0007669"/>
    <property type="project" value="UniProtKB-ARBA"/>
</dbReference>
<dbReference type="Pfam" id="PF23559">
    <property type="entry name" value="WHD_DRP"/>
    <property type="match status" value="1"/>
</dbReference>
<dbReference type="Gene3D" id="3.80.10.10">
    <property type="entry name" value="Ribonuclease Inhibitor"/>
    <property type="match status" value="5"/>
</dbReference>
<evidence type="ECO:0000313" key="14">
    <source>
        <dbReference type="Proteomes" id="UP000652761"/>
    </source>
</evidence>
<evidence type="ECO:0000259" key="10">
    <source>
        <dbReference type="Pfam" id="PF23559"/>
    </source>
</evidence>
<keyword evidence="5" id="KW-0611">Plant defense</keyword>
<protein>
    <recommendedName>
        <fullName evidence="15">NB-ARC domain-containing protein</fullName>
    </recommendedName>
</protein>
<evidence type="ECO:0000259" key="9">
    <source>
        <dbReference type="Pfam" id="PF18052"/>
    </source>
</evidence>
<feature type="domain" description="Disease resistance N-terminal" evidence="9">
    <location>
        <begin position="60"/>
        <end position="135"/>
    </location>
</feature>
<dbReference type="InterPro" id="IPR032675">
    <property type="entry name" value="LRR_dom_sf"/>
</dbReference>